<keyword evidence="1" id="KW-0812">Transmembrane</keyword>
<dbReference type="EMBL" id="JANFNH010000041">
    <property type="protein sequence ID" value="MCQ4045365.1"/>
    <property type="molecule type" value="Genomic_DNA"/>
</dbReference>
<feature type="transmembrane region" description="Helical" evidence="1">
    <location>
        <begin position="67"/>
        <end position="90"/>
    </location>
</feature>
<feature type="transmembrane region" description="Helical" evidence="1">
    <location>
        <begin position="96"/>
        <end position="115"/>
    </location>
</feature>
<evidence type="ECO:0000313" key="2">
    <source>
        <dbReference type="EMBL" id="MCQ4045365.1"/>
    </source>
</evidence>
<dbReference type="Proteomes" id="UP001206206">
    <property type="component" value="Unassembled WGS sequence"/>
</dbReference>
<evidence type="ECO:0000256" key="1">
    <source>
        <dbReference type="SAM" id="Phobius"/>
    </source>
</evidence>
<feature type="transmembrane region" description="Helical" evidence="1">
    <location>
        <begin position="12"/>
        <end position="30"/>
    </location>
</feature>
<reference evidence="2 3" key="1">
    <citation type="submission" date="2022-06" db="EMBL/GenBank/DDBJ databases">
        <title>Draft genome sequence of type strain Streptomyces rubrisoli DSM 42083.</title>
        <authorList>
            <person name="Duangmal K."/>
            <person name="Klaysubun C."/>
        </authorList>
    </citation>
    <scope>NUCLEOTIDE SEQUENCE [LARGE SCALE GENOMIC DNA]</scope>
    <source>
        <strain evidence="2 3">DSM 42083</strain>
    </source>
</reference>
<name>A0ABT1PJ27_9ACTN</name>
<feature type="transmembrane region" description="Helical" evidence="1">
    <location>
        <begin position="36"/>
        <end position="55"/>
    </location>
</feature>
<organism evidence="2 3">
    <name type="scientific">Streptantibioticus rubrisoli</name>
    <dbReference type="NCBI Taxonomy" id="1387313"/>
    <lineage>
        <taxon>Bacteria</taxon>
        <taxon>Bacillati</taxon>
        <taxon>Actinomycetota</taxon>
        <taxon>Actinomycetes</taxon>
        <taxon>Kitasatosporales</taxon>
        <taxon>Streptomycetaceae</taxon>
        <taxon>Streptantibioticus</taxon>
    </lineage>
</organism>
<proteinExistence type="predicted"/>
<protein>
    <recommendedName>
        <fullName evidence="4">ATP synthase protein I</fullName>
    </recommendedName>
</protein>
<keyword evidence="3" id="KW-1185">Reference proteome</keyword>
<evidence type="ECO:0000313" key="3">
    <source>
        <dbReference type="Proteomes" id="UP001206206"/>
    </source>
</evidence>
<keyword evidence="1" id="KW-1133">Transmembrane helix</keyword>
<gene>
    <name evidence="2" type="ORF">NON19_25870</name>
</gene>
<dbReference type="RefSeq" id="WP_255931496.1">
    <property type="nucleotide sequence ID" value="NZ_JANFNH010000041.1"/>
</dbReference>
<evidence type="ECO:0008006" key="4">
    <source>
        <dbReference type="Google" id="ProtNLM"/>
    </source>
</evidence>
<keyword evidence="1" id="KW-0472">Membrane</keyword>
<accession>A0ABT1PJ27</accession>
<sequence>MQSNDARILRSAAIPTFAVGVIAVVLSTVLAGGKGAIGSVIGVAVAGLFFGLAVVGLNKAAEKFPEMFMAAGLVMYMTQLLAMAVLIAVFQRVSFLSPRAFAFTVIAATVVWLIGQTRGHLKAKTFYVQPVVERKP</sequence>
<comment type="caution">
    <text evidence="2">The sequence shown here is derived from an EMBL/GenBank/DDBJ whole genome shotgun (WGS) entry which is preliminary data.</text>
</comment>